<accession>A0A6A4TMM8</accession>
<sequence>MSRSMDAFLLKPKDDCQTDKVLRCLWLYFLFVLRHCDSRWRRERGALAAREFGGYTDESPRRPLGLARAPPP</sequence>
<evidence type="ECO:0000313" key="1">
    <source>
        <dbReference type="EMBL" id="KAF0045618.1"/>
    </source>
</evidence>
<protein>
    <submittedName>
        <fullName evidence="1">Uncharacterized protein</fullName>
    </submittedName>
</protein>
<name>A0A6A4TMM8_SCOMX</name>
<dbReference type="Proteomes" id="UP000438429">
    <property type="component" value="Unassembled WGS sequence"/>
</dbReference>
<evidence type="ECO:0000313" key="2">
    <source>
        <dbReference type="Proteomes" id="UP000438429"/>
    </source>
</evidence>
<dbReference type="AlphaFoldDB" id="A0A6A4TMM8"/>
<reference evidence="1 2" key="1">
    <citation type="submission" date="2019-06" db="EMBL/GenBank/DDBJ databases">
        <title>Draft genomes of female and male turbot (Scophthalmus maximus).</title>
        <authorList>
            <person name="Xu H."/>
            <person name="Xu X.-W."/>
            <person name="Shao C."/>
            <person name="Chen S."/>
        </authorList>
    </citation>
    <scope>NUCLEOTIDE SEQUENCE [LARGE SCALE GENOMIC DNA]</scope>
    <source>
        <strain evidence="1">Ysfricsl-2016a</strain>
        <tissue evidence="1">Blood</tissue>
    </source>
</reference>
<gene>
    <name evidence="1" type="ORF">F2P81_002147</name>
</gene>
<proteinExistence type="predicted"/>
<comment type="caution">
    <text evidence="1">The sequence shown here is derived from an EMBL/GenBank/DDBJ whole genome shotgun (WGS) entry which is preliminary data.</text>
</comment>
<dbReference type="EMBL" id="VEVO01000002">
    <property type="protein sequence ID" value="KAF0045618.1"/>
    <property type="molecule type" value="Genomic_DNA"/>
</dbReference>
<organism evidence="1 2">
    <name type="scientific">Scophthalmus maximus</name>
    <name type="common">Turbot</name>
    <name type="synonym">Psetta maxima</name>
    <dbReference type="NCBI Taxonomy" id="52904"/>
    <lineage>
        <taxon>Eukaryota</taxon>
        <taxon>Metazoa</taxon>
        <taxon>Chordata</taxon>
        <taxon>Craniata</taxon>
        <taxon>Vertebrata</taxon>
        <taxon>Euteleostomi</taxon>
        <taxon>Actinopterygii</taxon>
        <taxon>Neopterygii</taxon>
        <taxon>Teleostei</taxon>
        <taxon>Neoteleostei</taxon>
        <taxon>Acanthomorphata</taxon>
        <taxon>Carangaria</taxon>
        <taxon>Pleuronectiformes</taxon>
        <taxon>Pleuronectoidei</taxon>
        <taxon>Scophthalmidae</taxon>
        <taxon>Scophthalmus</taxon>
    </lineage>
</organism>